<protein>
    <submittedName>
        <fullName evidence="1">Uncharacterized protein</fullName>
    </submittedName>
</protein>
<gene>
    <name evidence="1" type="ORF">MKQ68_23240</name>
</gene>
<evidence type="ECO:0000313" key="1">
    <source>
        <dbReference type="EMBL" id="UYQ92999.1"/>
    </source>
</evidence>
<sequence>MHTIQGTAIPEEKLRSIVSQFIKTIHEAGGKGISHITITLHGCVNQFTSGKKTHTVAISNTGIAKTLYYQELVVEAPIRNMITIIASQNDESQ</sequence>
<dbReference type="RefSeq" id="WP_244836667.1">
    <property type="nucleotide sequence ID" value="NZ_CP107006.1"/>
</dbReference>
<proteinExistence type="predicted"/>
<organism evidence="1 2">
    <name type="scientific">Chitinophaga horti</name>
    <dbReference type="NCBI Taxonomy" id="2920382"/>
    <lineage>
        <taxon>Bacteria</taxon>
        <taxon>Pseudomonadati</taxon>
        <taxon>Bacteroidota</taxon>
        <taxon>Chitinophagia</taxon>
        <taxon>Chitinophagales</taxon>
        <taxon>Chitinophagaceae</taxon>
        <taxon>Chitinophaga</taxon>
    </lineage>
</organism>
<keyword evidence="2" id="KW-1185">Reference proteome</keyword>
<reference evidence="1" key="1">
    <citation type="submission" date="2022-10" db="EMBL/GenBank/DDBJ databases">
        <title>Chitinophaga sp. nov., isolated from soil.</title>
        <authorList>
            <person name="Jeon C.O."/>
        </authorList>
    </citation>
    <scope>NUCLEOTIDE SEQUENCE</scope>
    <source>
        <strain evidence="1">R8</strain>
    </source>
</reference>
<name>A0ABY6J3X2_9BACT</name>
<evidence type="ECO:0000313" key="2">
    <source>
        <dbReference type="Proteomes" id="UP001162741"/>
    </source>
</evidence>
<dbReference type="EMBL" id="CP107006">
    <property type="protein sequence ID" value="UYQ92999.1"/>
    <property type="molecule type" value="Genomic_DNA"/>
</dbReference>
<accession>A0ABY6J3X2</accession>
<dbReference type="Proteomes" id="UP001162741">
    <property type="component" value="Chromosome"/>
</dbReference>